<comment type="caution">
    <text evidence="1">The sequence shown here is derived from an EMBL/GenBank/DDBJ whole genome shotgun (WGS) entry which is preliminary data.</text>
</comment>
<gene>
    <name evidence="1" type="ORF">BN9_107560</name>
</gene>
<organism evidence="1 2">
    <name type="scientific">Albugo candida</name>
    <dbReference type="NCBI Taxonomy" id="65357"/>
    <lineage>
        <taxon>Eukaryota</taxon>
        <taxon>Sar</taxon>
        <taxon>Stramenopiles</taxon>
        <taxon>Oomycota</taxon>
        <taxon>Peronosporomycetes</taxon>
        <taxon>Albuginales</taxon>
        <taxon>Albuginaceae</taxon>
        <taxon>Albugo</taxon>
    </lineage>
</organism>
<keyword evidence="2" id="KW-1185">Reference proteome</keyword>
<dbReference type="InterPro" id="IPR036533">
    <property type="entry name" value="BAG_dom_sf"/>
</dbReference>
<accession>A0A024GRQ7</accession>
<reference evidence="1 2" key="1">
    <citation type="submission" date="2012-05" db="EMBL/GenBank/DDBJ databases">
        <title>Recombination and specialization in a pathogen metapopulation.</title>
        <authorList>
            <person name="Gardiner A."/>
            <person name="Kemen E."/>
            <person name="Schultz-Larsen T."/>
            <person name="MacLean D."/>
            <person name="Van Oosterhout C."/>
            <person name="Jones J.D.G."/>
        </authorList>
    </citation>
    <scope>NUCLEOTIDE SEQUENCE [LARGE SCALE GENOMIC DNA]</scope>
    <source>
        <strain evidence="1 2">Ac Nc2</strain>
    </source>
</reference>
<dbReference type="SUPFAM" id="SSF63491">
    <property type="entry name" value="BAG domain"/>
    <property type="match status" value="1"/>
</dbReference>
<dbReference type="Proteomes" id="UP000053237">
    <property type="component" value="Unassembled WGS sequence"/>
</dbReference>
<sequence>MRDQLLLGIAIVASFSCVLWYSTSVFRVSTQAFRELCKVEEIVADIASRLGALQSDIERNMRCTRIQKRKNYAANITQIEQELEKVLEFLDSIHGNDKVRRKRKAIADQITLAYLNTVDELRDRVGEDML</sequence>
<evidence type="ECO:0000313" key="1">
    <source>
        <dbReference type="EMBL" id="CCI49440.1"/>
    </source>
</evidence>
<dbReference type="Gene3D" id="1.20.58.120">
    <property type="entry name" value="BAG domain"/>
    <property type="match status" value="1"/>
</dbReference>
<dbReference type="AlphaFoldDB" id="A0A024GRQ7"/>
<evidence type="ECO:0000313" key="2">
    <source>
        <dbReference type="Proteomes" id="UP000053237"/>
    </source>
</evidence>
<proteinExistence type="predicted"/>
<dbReference type="OrthoDB" id="74608at2759"/>
<dbReference type="InParanoid" id="A0A024GRQ7"/>
<name>A0A024GRQ7_9STRA</name>
<evidence type="ECO:0008006" key="3">
    <source>
        <dbReference type="Google" id="ProtNLM"/>
    </source>
</evidence>
<dbReference type="GO" id="GO:0051087">
    <property type="term" value="F:protein-folding chaperone binding"/>
    <property type="evidence" value="ECO:0007669"/>
    <property type="project" value="InterPro"/>
</dbReference>
<protein>
    <recommendedName>
        <fullName evidence="3">BAG domain-containing protein</fullName>
    </recommendedName>
</protein>
<dbReference type="EMBL" id="CAIX01000298">
    <property type="protein sequence ID" value="CCI49440.1"/>
    <property type="molecule type" value="Genomic_DNA"/>
</dbReference>
<dbReference type="PROSITE" id="PS51257">
    <property type="entry name" value="PROKAR_LIPOPROTEIN"/>
    <property type="match status" value="1"/>
</dbReference>